<organism evidence="2 3">
    <name type="scientific">Ancylobacter mangrovi</name>
    <dbReference type="NCBI Taxonomy" id="2972472"/>
    <lineage>
        <taxon>Bacteria</taxon>
        <taxon>Pseudomonadati</taxon>
        <taxon>Pseudomonadota</taxon>
        <taxon>Alphaproteobacteria</taxon>
        <taxon>Hyphomicrobiales</taxon>
        <taxon>Xanthobacteraceae</taxon>
        <taxon>Ancylobacter</taxon>
    </lineage>
</organism>
<name>A0A9X2PJP0_9HYPH</name>
<feature type="transmembrane region" description="Helical" evidence="1">
    <location>
        <begin position="131"/>
        <end position="147"/>
    </location>
</feature>
<dbReference type="EMBL" id="JANTHZ010000007">
    <property type="protein sequence ID" value="MCS0496442.1"/>
    <property type="molecule type" value="Genomic_DNA"/>
</dbReference>
<feature type="transmembrane region" description="Helical" evidence="1">
    <location>
        <begin position="23"/>
        <end position="43"/>
    </location>
</feature>
<dbReference type="InterPro" id="IPR009495">
    <property type="entry name" value="NrsF"/>
</dbReference>
<dbReference type="AlphaFoldDB" id="A0A9X2PJP0"/>
<feature type="transmembrane region" description="Helical" evidence="1">
    <location>
        <begin position="90"/>
        <end position="111"/>
    </location>
</feature>
<dbReference type="RefSeq" id="WP_258733608.1">
    <property type="nucleotide sequence ID" value="NZ_JANTHZ010000007.1"/>
</dbReference>
<proteinExistence type="predicted"/>
<feature type="transmembrane region" description="Helical" evidence="1">
    <location>
        <begin position="159"/>
        <end position="177"/>
    </location>
</feature>
<protein>
    <submittedName>
        <fullName evidence="2">NrsF family protein</fullName>
    </submittedName>
</protein>
<feature type="transmembrane region" description="Helical" evidence="1">
    <location>
        <begin position="183"/>
        <end position="205"/>
    </location>
</feature>
<dbReference type="Pfam" id="PF06532">
    <property type="entry name" value="NrsF"/>
    <property type="match status" value="1"/>
</dbReference>
<sequence>MKTDDLIELLAEDATPQWPFRRLFDIALLAAVAACAVAFFATIGPRPDFAHAAETVRFPFKFVVTLTLATGAVGLSLAMARPGVRTGPWLWLLAAAPLLLLAGVAAELAVVPREAWMTRLVGHNSAFCLRVIPLLAVAPLACFLLVLRRGAPAHAGRAGALAGLAAGGIAATFYAAHCPDDSPLFVAVWYSVAIAIVTAAGYLGGRRLLAW</sequence>
<keyword evidence="1" id="KW-0472">Membrane</keyword>
<evidence type="ECO:0000313" key="3">
    <source>
        <dbReference type="Proteomes" id="UP001151088"/>
    </source>
</evidence>
<accession>A0A9X2PJP0</accession>
<feature type="transmembrane region" description="Helical" evidence="1">
    <location>
        <begin position="58"/>
        <end position="78"/>
    </location>
</feature>
<comment type="caution">
    <text evidence="2">The sequence shown here is derived from an EMBL/GenBank/DDBJ whole genome shotgun (WGS) entry which is preliminary data.</text>
</comment>
<reference evidence="2" key="1">
    <citation type="submission" date="2022-08" db="EMBL/GenBank/DDBJ databases">
        <authorList>
            <person name="Li F."/>
        </authorList>
    </citation>
    <scope>NUCLEOTIDE SEQUENCE</scope>
    <source>
        <strain evidence="2">MQZ15Z-1</strain>
    </source>
</reference>
<evidence type="ECO:0000313" key="2">
    <source>
        <dbReference type="EMBL" id="MCS0496442.1"/>
    </source>
</evidence>
<keyword evidence="1" id="KW-1133">Transmembrane helix</keyword>
<gene>
    <name evidence="2" type="ORF">NVS89_15175</name>
</gene>
<dbReference type="Proteomes" id="UP001151088">
    <property type="component" value="Unassembled WGS sequence"/>
</dbReference>
<evidence type="ECO:0000256" key="1">
    <source>
        <dbReference type="SAM" id="Phobius"/>
    </source>
</evidence>
<keyword evidence="3" id="KW-1185">Reference proteome</keyword>
<keyword evidence="1" id="KW-0812">Transmembrane</keyword>